<name>A0A6B1D9F2_9CHLR</name>
<accession>A0A6B1D9F2</accession>
<organism evidence="3">
    <name type="scientific">Caldilineaceae bacterium SB0661_bin_32</name>
    <dbReference type="NCBI Taxonomy" id="2605255"/>
    <lineage>
        <taxon>Bacteria</taxon>
        <taxon>Bacillati</taxon>
        <taxon>Chloroflexota</taxon>
        <taxon>Caldilineae</taxon>
        <taxon>Caldilineales</taxon>
        <taxon>Caldilineaceae</taxon>
    </lineage>
</organism>
<gene>
    <name evidence="3" type="primary">npdG</name>
    <name evidence="3" type="ORF">F4X14_14780</name>
</gene>
<keyword evidence="1" id="KW-0560">Oxidoreductase</keyword>
<dbReference type="GO" id="GO:0050661">
    <property type="term" value="F:NADP binding"/>
    <property type="evidence" value="ECO:0007669"/>
    <property type="project" value="InterPro"/>
</dbReference>
<dbReference type="SUPFAM" id="SSF51735">
    <property type="entry name" value="NAD(P)-binding Rossmann-fold domains"/>
    <property type="match status" value="1"/>
</dbReference>
<proteinExistence type="predicted"/>
<dbReference type="GO" id="GO:0015677">
    <property type="term" value="P:copper ion import"/>
    <property type="evidence" value="ECO:0007669"/>
    <property type="project" value="TreeGrafter"/>
</dbReference>
<dbReference type="GO" id="GO:0052851">
    <property type="term" value="F:ferric-chelate reductase (NADPH) activity"/>
    <property type="evidence" value="ECO:0007669"/>
    <property type="project" value="TreeGrafter"/>
</dbReference>
<dbReference type="GO" id="GO:0006740">
    <property type="term" value="P:NADPH regeneration"/>
    <property type="evidence" value="ECO:0007669"/>
    <property type="project" value="InterPro"/>
</dbReference>
<comment type="caution">
    <text evidence="3">The sequence shown here is derived from an EMBL/GenBank/DDBJ whole genome shotgun (WGS) entry which is preliminary data.</text>
</comment>
<sequence>MTNPTLAVIGGTGEEGSGLALRWAAAGYPVLIGSRSRERAVAAAAELRSMLPPELPARIGGDSNAGAAAGADVIVLSVPYDSQAGILEQIRAGCEGKTVVSVVVPLQPPRVSRVWRPPGGSAAEEAQALLGDGARVVAAFQNISATHLKELDHAVDCDILVTGDDKEAKQTAMELAQAAGMRGIDAGPLVNSSVSEGLTAVLIGINIRNKVKGSGIRITGV</sequence>
<dbReference type="AlphaFoldDB" id="A0A6B1D9F2"/>
<dbReference type="InterPro" id="IPR051267">
    <property type="entry name" value="STEAP_metalloreductase"/>
</dbReference>
<dbReference type="GO" id="GO:0070967">
    <property type="term" value="F:coenzyme F420 binding"/>
    <property type="evidence" value="ECO:0007669"/>
    <property type="project" value="InterPro"/>
</dbReference>
<dbReference type="InterPro" id="IPR028939">
    <property type="entry name" value="P5C_Rdtase_cat_N"/>
</dbReference>
<dbReference type="NCBIfam" id="TIGR01915">
    <property type="entry name" value="npdG"/>
    <property type="match status" value="1"/>
</dbReference>
<evidence type="ECO:0000259" key="2">
    <source>
        <dbReference type="Pfam" id="PF03807"/>
    </source>
</evidence>
<dbReference type="PANTHER" id="PTHR14239:SF0">
    <property type="entry name" value="F420-DEPENDENT NADP REDUCTASE"/>
    <property type="match status" value="1"/>
</dbReference>
<dbReference type="Gene3D" id="3.40.50.720">
    <property type="entry name" value="NAD(P)-binding Rossmann-like Domain"/>
    <property type="match status" value="1"/>
</dbReference>
<dbReference type="PANTHER" id="PTHR14239">
    <property type="entry name" value="DUDULIN-RELATED"/>
    <property type="match status" value="1"/>
</dbReference>
<evidence type="ECO:0000256" key="1">
    <source>
        <dbReference type="ARBA" id="ARBA00023002"/>
    </source>
</evidence>
<evidence type="ECO:0000313" key="3">
    <source>
        <dbReference type="EMBL" id="MYC96226.1"/>
    </source>
</evidence>
<reference evidence="3" key="1">
    <citation type="submission" date="2019-09" db="EMBL/GenBank/DDBJ databases">
        <title>Characterisation of the sponge microbiome using genome-centric metagenomics.</title>
        <authorList>
            <person name="Engelberts J.P."/>
            <person name="Robbins S.J."/>
            <person name="De Goeij J.M."/>
            <person name="Aranda M."/>
            <person name="Bell S.C."/>
            <person name="Webster N.S."/>
        </authorList>
    </citation>
    <scope>NUCLEOTIDE SEQUENCE</scope>
    <source>
        <strain evidence="3">SB0661_bin_32</strain>
    </source>
</reference>
<dbReference type="InterPro" id="IPR036291">
    <property type="entry name" value="NAD(P)-bd_dom_sf"/>
</dbReference>
<dbReference type="Pfam" id="PF03807">
    <property type="entry name" value="F420_oxidored"/>
    <property type="match status" value="1"/>
</dbReference>
<dbReference type="GO" id="GO:0008823">
    <property type="term" value="F:cupric reductase (NADH) activity"/>
    <property type="evidence" value="ECO:0007669"/>
    <property type="project" value="TreeGrafter"/>
</dbReference>
<dbReference type="GO" id="GO:0016651">
    <property type="term" value="F:oxidoreductase activity, acting on NAD(P)H"/>
    <property type="evidence" value="ECO:0007669"/>
    <property type="project" value="InterPro"/>
</dbReference>
<dbReference type="GO" id="GO:0005886">
    <property type="term" value="C:plasma membrane"/>
    <property type="evidence" value="ECO:0007669"/>
    <property type="project" value="TreeGrafter"/>
</dbReference>
<feature type="domain" description="Pyrroline-5-carboxylate reductase catalytic N-terminal" evidence="2">
    <location>
        <begin position="6"/>
        <end position="105"/>
    </location>
</feature>
<dbReference type="InterPro" id="IPR010185">
    <property type="entry name" value="NpdG"/>
</dbReference>
<dbReference type="EMBL" id="VXMH01000076">
    <property type="protein sequence ID" value="MYC96226.1"/>
    <property type="molecule type" value="Genomic_DNA"/>
</dbReference>
<protein>
    <submittedName>
        <fullName evidence="3">NADPH-dependent F420 reductase</fullName>
    </submittedName>
</protein>